<protein>
    <recommendedName>
        <fullName evidence="1">CRIB domain-containing protein</fullName>
    </recommendedName>
</protein>
<dbReference type="InterPro" id="IPR000095">
    <property type="entry name" value="CRIB_dom"/>
</dbReference>
<evidence type="ECO:0000259" key="1">
    <source>
        <dbReference type="PROSITE" id="PS50108"/>
    </source>
</evidence>
<reference evidence="2 3" key="1">
    <citation type="submission" date="2020-02" db="EMBL/GenBank/DDBJ databases">
        <authorList>
            <person name="Li G."/>
        </authorList>
    </citation>
    <scope>NUCLEOTIDE SEQUENCE [LARGE SCALE GENOMIC DNA]</scope>
    <source>
        <strain evidence="2 3">DSM 102029</strain>
    </source>
</reference>
<sequence length="289" mass="29876">MTDTIQIPLHWNTNAPMPEIRLEAYDFTDKQIELAITPDGGPLAPFVLSTEAEGGLSLLAPNGEGHIEGCRIDDYSAFVNQLPLGENTRVDMFALTGAQRQKVAAGTITIGGAGEYLGAEMALVQVPGIQGAPGVSLFTGDGAPAPELGVTGDRYIDNLTLDLWGPKSEGGWGASAAGSWLGPIVSAPNASYLITGDITFDHAVHVGQGRVTVAGEVEITLPNDTPVGFGGIAFSPDGSTIAMVAASGASLENPYDHTHSLPKGLIVWQCVANADDESAVWAISGATQP</sequence>
<feature type="domain" description="CRIB" evidence="1">
    <location>
        <begin position="185"/>
        <end position="207"/>
    </location>
</feature>
<evidence type="ECO:0000313" key="2">
    <source>
        <dbReference type="EMBL" id="QIB35105.1"/>
    </source>
</evidence>
<proteinExistence type="predicted"/>
<keyword evidence="3" id="KW-1185">Reference proteome</keyword>
<gene>
    <name evidence="2" type="ORF">G3A50_16365</name>
</gene>
<organism evidence="2 3">
    <name type="scientific">Ancylobacter pratisalsi</name>
    <dbReference type="NCBI Taxonomy" id="1745854"/>
    <lineage>
        <taxon>Bacteria</taxon>
        <taxon>Pseudomonadati</taxon>
        <taxon>Pseudomonadota</taxon>
        <taxon>Alphaproteobacteria</taxon>
        <taxon>Hyphomicrobiales</taxon>
        <taxon>Xanthobacteraceae</taxon>
        <taxon>Ancylobacter</taxon>
    </lineage>
</organism>
<dbReference type="RefSeq" id="WP_163076250.1">
    <property type="nucleotide sequence ID" value="NZ_CP048630.1"/>
</dbReference>
<dbReference type="KEGG" id="apra:G3A50_16365"/>
<dbReference type="EMBL" id="CP048630">
    <property type="protein sequence ID" value="QIB35105.1"/>
    <property type="molecule type" value="Genomic_DNA"/>
</dbReference>
<dbReference type="PROSITE" id="PS50108">
    <property type="entry name" value="CRIB"/>
    <property type="match status" value="1"/>
</dbReference>
<evidence type="ECO:0000313" key="3">
    <source>
        <dbReference type="Proteomes" id="UP000464751"/>
    </source>
</evidence>
<dbReference type="Proteomes" id="UP000464751">
    <property type="component" value="Chromosome"/>
</dbReference>
<dbReference type="AlphaFoldDB" id="A0A6P1YPX7"/>
<name>A0A6P1YPX7_9HYPH</name>
<accession>A0A6P1YPX7</accession>